<protein>
    <submittedName>
        <fullName evidence="1">Uncharacterized protein</fullName>
    </submittedName>
</protein>
<gene>
    <name evidence="1" type="ORF">NDU88_005852</name>
</gene>
<evidence type="ECO:0000313" key="1">
    <source>
        <dbReference type="EMBL" id="KAJ1092742.1"/>
    </source>
</evidence>
<keyword evidence="2" id="KW-1185">Reference proteome</keyword>
<dbReference type="Proteomes" id="UP001066276">
    <property type="component" value="Chromosome 11"/>
</dbReference>
<evidence type="ECO:0000313" key="2">
    <source>
        <dbReference type="Proteomes" id="UP001066276"/>
    </source>
</evidence>
<reference evidence="1" key="1">
    <citation type="journal article" date="2022" name="bioRxiv">
        <title>Sequencing and chromosome-scale assembly of the giantPleurodeles waltlgenome.</title>
        <authorList>
            <person name="Brown T."/>
            <person name="Elewa A."/>
            <person name="Iarovenko S."/>
            <person name="Subramanian E."/>
            <person name="Araus A.J."/>
            <person name="Petzold A."/>
            <person name="Susuki M."/>
            <person name="Suzuki K.-i.T."/>
            <person name="Hayashi T."/>
            <person name="Toyoda A."/>
            <person name="Oliveira C."/>
            <person name="Osipova E."/>
            <person name="Leigh N.D."/>
            <person name="Simon A."/>
            <person name="Yun M.H."/>
        </authorList>
    </citation>
    <scope>NUCLEOTIDE SEQUENCE</scope>
    <source>
        <strain evidence="1">20211129_DDA</strain>
        <tissue evidence="1">Liver</tissue>
    </source>
</reference>
<dbReference type="EMBL" id="JANPWB010000015">
    <property type="protein sequence ID" value="KAJ1092742.1"/>
    <property type="molecule type" value="Genomic_DNA"/>
</dbReference>
<accession>A0AAV7LMG9</accession>
<dbReference type="AlphaFoldDB" id="A0AAV7LMG9"/>
<organism evidence="1 2">
    <name type="scientific">Pleurodeles waltl</name>
    <name type="common">Iberian ribbed newt</name>
    <dbReference type="NCBI Taxonomy" id="8319"/>
    <lineage>
        <taxon>Eukaryota</taxon>
        <taxon>Metazoa</taxon>
        <taxon>Chordata</taxon>
        <taxon>Craniata</taxon>
        <taxon>Vertebrata</taxon>
        <taxon>Euteleostomi</taxon>
        <taxon>Amphibia</taxon>
        <taxon>Batrachia</taxon>
        <taxon>Caudata</taxon>
        <taxon>Salamandroidea</taxon>
        <taxon>Salamandridae</taxon>
        <taxon>Pleurodelinae</taxon>
        <taxon>Pleurodeles</taxon>
    </lineage>
</organism>
<proteinExistence type="predicted"/>
<name>A0AAV7LMG9_PLEWA</name>
<dbReference type="Gene3D" id="3.30.70.1820">
    <property type="entry name" value="L1 transposable element, RRM domain"/>
    <property type="match status" value="1"/>
</dbReference>
<sequence length="162" mass="19026">MIQHHEQSQSDSRKARTAYKQLQASVRRVAKTCLEIRERITINETCTKVLEAGIAAAVKQSAMRESQISDIQWKLEDSENHQHCNNQQILGIKEEVEGQDMRTYIAKLFKSTFSDLEGWNWDLEIQRAHQFPLYRKKQEEGNIDSHRHPRAILVYFGNYLLR</sequence>
<comment type="caution">
    <text evidence="1">The sequence shown here is derived from an EMBL/GenBank/DDBJ whole genome shotgun (WGS) entry which is preliminary data.</text>
</comment>